<dbReference type="Gene3D" id="3.40.50.720">
    <property type="entry name" value="NAD(P)-binding Rossmann-like Domain"/>
    <property type="match status" value="1"/>
</dbReference>
<evidence type="ECO:0000313" key="2">
    <source>
        <dbReference type="Proteomes" id="UP000834106"/>
    </source>
</evidence>
<dbReference type="InterPro" id="IPR036291">
    <property type="entry name" value="NAD(P)-bd_dom_sf"/>
</dbReference>
<dbReference type="AlphaFoldDB" id="A0AAD1ZU41"/>
<dbReference type="Proteomes" id="UP000834106">
    <property type="component" value="Chromosome 14"/>
</dbReference>
<protein>
    <recommendedName>
        <fullName evidence="3">NmrA-like domain-containing protein</fullName>
    </recommendedName>
</protein>
<organism evidence="1 2">
    <name type="scientific">Fraxinus pennsylvanica</name>
    <dbReference type="NCBI Taxonomy" id="56036"/>
    <lineage>
        <taxon>Eukaryota</taxon>
        <taxon>Viridiplantae</taxon>
        <taxon>Streptophyta</taxon>
        <taxon>Embryophyta</taxon>
        <taxon>Tracheophyta</taxon>
        <taxon>Spermatophyta</taxon>
        <taxon>Magnoliopsida</taxon>
        <taxon>eudicotyledons</taxon>
        <taxon>Gunneridae</taxon>
        <taxon>Pentapetalae</taxon>
        <taxon>asterids</taxon>
        <taxon>lamiids</taxon>
        <taxon>Lamiales</taxon>
        <taxon>Oleaceae</taxon>
        <taxon>Oleeae</taxon>
        <taxon>Fraxinus</taxon>
    </lineage>
</organism>
<proteinExistence type="predicted"/>
<sequence length="101" mass="11814">MQGAHRVHGSFEDYNGLVEAVKLVDIVISAISGVHTWTHQILLQLKLVEAMRGWKYQVFVYLKFLRNSLTFQPRLFLNSTFHVWANPRSVPLLDSERRYID</sequence>
<reference evidence="1" key="1">
    <citation type="submission" date="2023-05" db="EMBL/GenBank/DDBJ databases">
        <authorList>
            <person name="Huff M."/>
        </authorList>
    </citation>
    <scope>NUCLEOTIDE SEQUENCE</scope>
</reference>
<gene>
    <name evidence="1" type="ORF">FPE_LOCUS23053</name>
</gene>
<accession>A0AAD1ZU41</accession>
<evidence type="ECO:0000313" key="1">
    <source>
        <dbReference type="EMBL" id="CAI9775623.1"/>
    </source>
</evidence>
<keyword evidence="2" id="KW-1185">Reference proteome</keyword>
<dbReference type="EMBL" id="OU503049">
    <property type="protein sequence ID" value="CAI9775623.1"/>
    <property type="molecule type" value="Genomic_DNA"/>
</dbReference>
<name>A0AAD1ZU41_9LAMI</name>
<dbReference type="SUPFAM" id="SSF51735">
    <property type="entry name" value="NAD(P)-binding Rossmann-fold domains"/>
    <property type="match status" value="1"/>
</dbReference>
<evidence type="ECO:0008006" key="3">
    <source>
        <dbReference type="Google" id="ProtNLM"/>
    </source>
</evidence>